<dbReference type="EC" id="1.3.5.4" evidence="4"/>
<dbReference type="InterPro" id="IPR003953">
    <property type="entry name" value="FAD-dep_OxRdtase_2_FAD-bd"/>
</dbReference>
<dbReference type="InterPro" id="IPR036188">
    <property type="entry name" value="FAD/NAD-bd_sf"/>
</dbReference>
<dbReference type="Pfam" id="PF00890">
    <property type="entry name" value="FAD_binding_2"/>
    <property type="match status" value="1"/>
</dbReference>
<feature type="domain" description="FAD-dependent oxidoreductase 2 FAD-binding" evidence="3">
    <location>
        <begin position="7"/>
        <end position="84"/>
    </location>
</feature>
<organism evidence="4 5">
    <name type="scientific">Lactiplantibacillus plantarum subsp. plantarum</name>
    <dbReference type="NCBI Taxonomy" id="337330"/>
    <lineage>
        <taxon>Bacteria</taxon>
        <taxon>Bacillati</taxon>
        <taxon>Bacillota</taxon>
        <taxon>Bacilli</taxon>
        <taxon>Lactobacillales</taxon>
        <taxon>Lactobacillaceae</taxon>
        <taxon>Lactiplantibacillus</taxon>
    </lineage>
</organism>
<dbReference type="GO" id="GO:0016491">
    <property type="term" value="F:oxidoreductase activity"/>
    <property type="evidence" value="ECO:0007669"/>
    <property type="project" value="UniProtKB-KW"/>
</dbReference>
<reference evidence="4 5" key="1">
    <citation type="submission" date="2017-06" db="EMBL/GenBank/DDBJ databases">
        <title>Genome sequence of Lactobacillus plantarum subsp. plantarum strain SRCM101258.</title>
        <authorList>
            <person name="Cho S.H."/>
        </authorList>
    </citation>
    <scope>NUCLEOTIDE SEQUENCE [LARGE SCALE GENOMIC DNA]</scope>
    <source>
        <strain evidence="4 5">SRCM101258</strain>
    </source>
</reference>
<dbReference type="Gene3D" id="3.50.50.60">
    <property type="entry name" value="FAD/NAD(P)-binding domain"/>
    <property type="match status" value="1"/>
</dbReference>
<dbReference type="AlphaFoldDB" id="A0A2S3U9Q2"/>
<gene>
    <name evidence="4" type="ORF">S101258_00488</name>
</gene>
<evidence type="ECO:0000313" key="4">
    <source>
        <dbReference type="EMBL" id="POD88774.1"/>
    </source>
</evidence>
<evidence type="ECO:0000259" key="3">
    <source>
        <dbReference type="Pfam" id="PF00890"/>
    </source>
</evidence>
<sequence length="102" mass="10623">MEQLKTDIVVVGAGASGIGAALSAAPENNARVILLEKGNKFGGAGMFGAQGLFAAGSRLQKAVISNYSPKDAYVEMVNYTHIVLIHASQRPLLTNLQIPLTG</sequence>
<dbReference type="EMBL" id="NKCZ01000061">
    <property type="protein sequence ID" value="POD88774.1"/>
    <property type="molecule type" value="Genomic_DNA"/>
</dbReference>
<keyword evidence="1" id="KW-0285">Flavoprotein</keyword>
<name>A0A2S3U9Q2_LACPN</name>
<dbReference type="SUPFAM" id="SSF51905">
    <property type="entry name" value="FAD/NAD(P)-binding domain"/>
    <property type="match status" value="1"/>
</dbReference>
<keyword evidence="2 4" id="KW-0560">Oxidoreductase</keyword>
<proteinExistence type="predicted"/>
<comment type="caution">
    <text evidence="4">The sequence shown here is derived from an EMBL/GenBank/DDBJ whole genome shotgun (WGS) entry which is preliminary data.</text>
</comment>
<protein>
    <submittedName>
        <fullName evidence="4">Fumarate reductase (Quinol)</fullName>
        <ecNumber evidence="4">1.3.5.4</ecNumber>
    </submittedName>
</protein>
<evidence type="ECO:0000256" key="2">
    <source>
        <dbReference type="ARBA" id="ARBA00023002"/>
    </source>
</evidence>
<dbReference type="Proteomes" id="UP000236990">
    <property type="component" value="Unassembled WGS sequence"/>
</dbReference>
<evidence type="ECO:0000313" key="5">
    <source>
        <dbReference type="Proteomes" id="UP000236990"/>
    </source>
</evidence>
<evidence type="ECO:0000256" key="1">
    <source>
        <dbReference type="ARBA" id="ARBA00022630"/>
    </source>
</evidence>
<accession>A0A2S3U9Q2</accession>